<dbReference type="InterPro" id="IPR027417">
    <property type="entry name" value="P-loop_NTPase"/>
</dbReference>
<dbReference type="RefSeq" id="WP_145082380.1">
    <property type="nucleotide sequence ID" value="NZ_CP036298.1"/>
</dbReference>
<dbReference type="EMBL" id="CP036298">
    <property type="protein sequence ID" value="QDV26323.1"/>
    <property type="molecule type" value="Genomic_DNA"/>
</dbReference>
<dbReference type="Gene3D" id="3.40.50.300">
    <property type="entry name" value="P-loop containing nucleotide triphosphate hydrolases"/>
    <property type="match status" value="1"/>
</dbReference>
<dbReference type="PANTHER" id="PTHR11669:SF8">
    <property type="entry name" value="DNA POLYMERASE III SUBUNIT DELTA"/>
    <property type="match status" value="1"/>
</dbReference>
<dbReference type="OrthoDB" id="9810148at2"/>
<keyword evidence="2" id="KW-1185">Reference proteome</keyword>
<dbReference type="GO" id="GO:0006261">
    <property type="term" value="P:DNA-templated DNA replication"/>
    <property type="evidence" value="ECO:0007669"/>
    <property type="project" value="TreeGrafter"/>
</dbReference>
<evidence type="ECO:0000313" key="1">
    <source>
        <dbReference type="EMBL" id="QDV26323.1"/>
    </source>
</evidence>
<dbReference type="PANTHER" id="PTHR11669">
    <property type="entry name" value="REPLICATION FACTOR C / DNA POLYMERASE III GAMMA-TAU SUBUNIT"/>
    <property type="match status" value="1"/>
</dbReference>
<keyword evidence="1" id="KW-0808">Transferase</keyword>
<proteinExistence type="predicted"/>
<gene>
    <name evidence="1" type="primary">dnaX_1</name>
    <name evidence="1" type="ORF">Q31a_46950</name>
</gene>
<dbReference type="GO" id="GO:0003887">
    <property type="term" value="F:DNA-directed DNA polymerase activity"/>
    <property type="evidence" value="ECO:0007669"/>
    <property type="project" value="UniProtKB-EC"/>
</dbReference>
<dbReference type="Pfam" id="PF13177">
    <property type="entry name" value="DNA_pol3_delta2"/>
    <property type="match status" value="1"/>
</dbReference>
<evidence type="ECO:0000313" key="2">
    <source>
        <dbReference type="Proteomes" id="UP000318017"/>
    </source>
</evidence>
<name>A0A518GCM7_9BACT</name>
<keyword evidence="1" id="KW-0548">Nucleotidyltransferase</keyword>
<protein>
    <submittedName>
        <fullName evidence="1">DNA polymerase III subunit tau</fullName>
        <ecNumber evidence="1">2.7.7.7</ecNumber>
    </submittedName>
</protein>
<dbReference type="InterPro" id="IPR050238">
    <property type="entry name" value="DNA_Rep/Repair_Clamp_Loader"/>
</dbReference>
<dbReference type="Proteomes" id="UP000318017">
    <property type="component" value="Chromosome"/>
</dbReference>
<reference evidence="1 2" key="1">
    <citation type="submission" date="2019-02" db="EMBL/GenBank/DDBJ databases">
        <title>Deep-cultivation of Planctomycetes and their phenomic and genomic characterization uncovers novel biology.</title>
        <authorList>
            <person name="Wiegand S."/>
            <person name="Jogler M."/>
            <person name="Boedeker C."/>
            <person name="Pinto D."/>
            <person name="Vollmers J."/>
            <person name="Rivas-Marin E."/>
            <person name="Kohn T."/>
            <person name="Peeters S.H."/>
            <person name="Heuer A."/>
            <person name="Rast P."/>
            <person name="Oberbeckmann S."/>
            <person name="Bunk B."/>
            <person name="Jeske O."/>
            <person name="Meyerdierks A."/>
            <person name="Storesund J.E."/>
            <person name="Kallscheuer N."/>
            <person name="Luecker S."/>
            <person name="Lage O.M."/>
            <person name="Pohl T."/>
            <person name="Merkel B.J."/>
            <person name="Hornburger P."/>
            <person name="Mueller R.-W."/>
            <person name="Bruemmer F."/>
            <person name="Labrenz M."/>
            <person name="Spormann A.M."/>
            <person name="Op den Camp H."/>
            <person name="Overmann J."/>
            <person name="Amann R."/>
            <person name="Jetten M.S.M."/>
            <person name="Mascher T."/>
            <person name="Medema M.H."/>
            <person name="Devos D.P."/>
            <person name="Kaster A.-K."/>
            <person name="Ovreas L."/>
            <person name="Rohde M."/>
            <person name="Galperin M.Y."/>
            <person name="Jogler C."/>
        </authorList>
    </citation>
    <scope>NUCLEOTIDE SEQUENCE [LARGE SCALE GENOMIC DNA]</scope>
    <source>
        <strain evidence="1 2">Q31a</strain>
    </source>
</reference>
<dbReference type="EC" id="2.7.7.7" evidence="1"/>
<dbReference type="AlphaFoldDB" id="A0A518GCM7"/>
<organism evidence="1 2">
    <name type="scientific">Aureliella helgolandensis</name>
    <dbReference type="NCBI Taxonomy" id="2527968"/>
    <lineage>
        <taxon>Bacteria</taxon>
        <taxon>Pseudomonadati</taxon>
        <taxon>Planctomycetota</taxon>
        <taxon>Planctomycetia</taxon>
        <taxon>Pirellulales</taxon>
        <taxon>Pirellulaceae</taxon>
        <taxon>Aureliella</taxon>
    </lineage>
</organism>
<accession>A0A518GCM7</accession>
<dbReference type="SUPFAM" id="SSF52540">
    <property type="entry name" value="P-loop containing nucleoside triphosphate hydrolases"/>
    <property type="match status" value="1"/>
</dbReference>
<sequence>MQWSDFVGHQQQYEWFRTALAGNRLATSFLFVGPEGVGKRTFARLLAKSLLCNATEPQQLSPCGVCEDCAQVDASTHPDLIQISKPAEKAYLPIELLIGEREKRMREGLCHDISMRPYGGRRKIAILDDADTLNVEGANCLLKTLEEPPLDSIIILVGAGLQRQLPTIRSRCQAIVFRPLDQPQLESLILRQGIAESEDVAREIAQQAEGSLTEARLLADEELKEFRGSLLNLLSQARLALAEISKHCGAMADAAGKDARLKRDRLKLIFRMAASLYRGVAYSFSALESQAAHTPSVGDPLLSRAVQEAMHNWKGGAAAAIACWQRCLTAIEQVDRNANQASLLEAWITDVAAHSQR</sequence>
<dbReference type="KEGG" id="ahel:Q31a_46950"/>